<dbReference type="AlphaFoldDB" id="A0A0P1GLA7"/>
<evidence type="ECO:0000313" key="2">
    <source>
        <dbReference type="Proteomes" id="UP000051681"/>
    </source>
</evidence>
<dbReference type="EMBL" id="CYSF01000001">
    <property type="protein sequence ID" value="CUH82912.1"/>
    <property type="molecule type" value="Genomic_DNA"/>
</dbReference>
<evidence type="ECO:0000313" key="1">
    <source>
        <dbReference type="EMBL" id="CUH82912.1"/>
    </source>
</evidence>
<dbReference type="RefSeq" id="WP_058317082.1">
    <property type="nucleotide sequence ID" value="NZ_CYSF01000001.1"/>
</dbReference>
<sequence>MKIQDVFDGAIYLSDVVQKTYAHKLTMTVGDDFSVYSDLVAQYRPTQPLGRPFDPTHTVLTGANAIWIVGRNAEGAVVHTQAMRMIDLCDQSLAQYLAHRYVDFPPPGVTIDAAASWFRAGPGAEQITGRSVYHGEMWLADDPAYRGSGLIDALARFAFLTAALHWQPDFLFGFIVRSIARRGLAEREGYMHSDPYCLSWAVAEKGAPIDCNMVWMALRDMCHIMHVPLVDRLSA</sequence>
<reference evidence="1 2" key="1">
    <citation type="submission" date="2015-09" db="EMBL/GenBank/DDBJ databases">
        <authorList>
            <consortium name="Swine Surveillance"/>
        </authorList>
    </citation>
    <scope>NUCLEOTIDE SEQUENCE [LARGE SCALE GENOMIC DNA]</scope>
    <source>
        <strain evidence="1 2">CECT 8383</strain>
    </source>
</reference>
<gene>
    <name evidence="1" type="ORF">TM5383_00094</name>
</gene>
<keyword evidence="2" id="KW-1185">Reference proteome</keyword>
<dbReference type="OrthoDB" id="8068570at2"/>
<organism evidence="1 2">
    <name type="scientific">Thalassovita mediterranea</name>
    <dbReference type="NCBI Taxonomy" id="340021"/>
    <lineage>
        <taxon>Bacteria</taxon>
        <taxon>Pseudomonadati</taxon>
        <taxon>Pseudomonadota</taxon>
        <taxon>Alphaproteobacteria</taxon>
        <taxon>Rhodobacterales</taxon>
        <taxon>Roseobacteraceae</taxon>
        <taxon>Thalassovita</taxon>
    </lineage>
</organism>
<name>A0A0P1GLA7_9RHOB</name>
<proteinExistence type="predicted"/>
<protein>
    <recommendedName>
        <fullName evidence="3">N-acetyltransferase domain-containing protein</fullName>
    </recommendedName>
</protein>
<accession>A0A0P1GLA7</accession>
<dbReference type="Proteomes" id="UP000051681">
    <property type="component" value="Unassembled WGS sequence"/>
</dbReference>
<evidence type="ECO:0008006" key="3">
    <source>
        <dbReference type="Google" id="ProtNLM"/>
    </source>
</evidence>